<evidence type="ECO:0000256" key="24">
    <source>
        <dbReference type="ARBA" id="ARBA00034000"/>
    </source>
</evidence>
<organism evidence="33 34">
    <name type="scientific">Candidatus Venteria ishoeyi</name>
    <dbReference type="NCBI Taxonomy" id="1899563"/>
    <lineage>
        <taxon>Bacteria</taxon>
        <taxon>Pseudomonadati</taxon>
        <taxon>Pseudomonadota</taxon>
        <taxon>Gammaproteobacteria</taxon>
        <taxon>Thiotrichales</taxon>
        <taxon>Thiotrichaceae</taxon>
        <taxon>Venteria</taxon>
    </lineage>
</organism>
<dbReference type="EMBL" id="FMSV02000542">
    <property type="protein sequence ID" value="SEH07893.1"/>
    <property type="molecule type" value="Genomic_DNA"/>
</dbReference>
<keyword evidence="19 29" id="KW-1133">Transmembrane helix</keyword>
<dbReference type="GO" id="GO:0008658">
    <property type="term" value="F:penicillin binding"/>
    <property type="evidence" value="ECO:0007669"/>
    <property type="project" value="InterPro"/>
</dbReference>
<comment type="similarity">
    <text evidence="4">In the C-terminal section; belongs to the transpeptidase family.</text>
</comment>
<dbReference type="UniPathway" id="UPA00219"/>
<dbReference type="InterPro" id="IPR050396">
    <property type="entry name" value="Glycosyltr_51/Transpeptidase"/>
</dbReference>
<dbReference type="PANTHER" id="PTHR32282">
    <property type="entry name" value="BINDING PROTEIN TRANSPEPTIDASE, PUTATIVE-RELATED"/>
    <property type="match status" value="1"/>
</dbReference>
<evidence type="ECO:0000256" key="18">
    <source>
        <dbReference type="ARBA" id="ARBA00022984"/>
    </source>
</evidence>
<keyword evidence="18" id="KW-0573">Peptidoglycan synthesis</keyword>
<dbReference type="InterPro" id="IPR023346">
    <property type="entry name" value="Lysozyme-like_dom_sf"/>
</dbReference>
<evidence type="ECO:0000256" key="7">
    <source>
        <dbReference type="ARBA" id="ARBA00018638"/>
    </source>
</evidence>
<feature type="region of interest" description="Disordered" evidence="28">
    <location>
        <begin position="704"/>
        <end position="728"/>
    </location>
</feature>
<keyword evidence="9" id="KW-0997">Cell inner membrane</keyword>
<evidence type="ECO:0000256" key="16">
    <source>
        <dbReference type="ARBA" id="ARBA00022960"/>
    </source>
</evidence>
<dbReference type="GO" id="GO:0030288">
    <property type="term" value="C:outer membrane-bounded periplasmic space"/>
    <property type="evidence" value="ECO:0007669"/>
    <property type="project" value="TreeGrafter"/>
</dbReference>
<keyword evidence="8" id="KW-1003">Cell membrane</keyword>
<keyword evidence="23" id="KW-0961">Cell wall biogenesis/degradation</keyword>
<keyword evidence="15" id="KW-0378">Hydrolase</keyword>
<dbReference type="GO" id="GO:0009252">
    <property type="term" value="P:peptidoglycan biosynthetic process"/>
    <property type="evidence" value="ECO:0007669"/>
    <property type="project" value="UniProtKB-UniPathway"/>
</dbReference>
<evidence type="ECO:0000256" key="9">
    <source>
        <dbReference type="ARBA" id="ARBA00022519"/>
    </source>
</evidence>
<evidence type="ECO:0000256" key="12">
    <source>
        <dbReference type="ARBA" id="ARBA00022676"/>
    </source>
</evidence>
<keyword evidence="34" id="KW-1185">Reference proteome</keyword>
<evidence type="ECO:0000256" key="6">
    <source>
        <dbReference type="ARBA" id="ARBA00012448"/>
    </source>
</evidence>
<keyword evidence="20 29" id="KW-0472">Membrane</keyword>
<evidence type="ECO:0000259" key="31">
    <source>
        <dbReference type="Pfam" id="PF00912"/>
    </source>
</evidence>
<evidence type="ECO:0000313" key="34">
    <source>
        <dbReference type="Proteomes" id="UP000236724"/>
    </source>
</evidence>
<evidence type="ECO:0000256" key="1">
    <source>
        <dbReference type="ARBA" id="ARBA00002624"/>
    </source>
</evidence>
<keyword evidence="14 29" id="KW-0812">Transmembrane</keyword>
<dbReference type="PANTHER" id="PTHR32282:SF27">
    <property type="entry name" value="PENICILLIN-BINDING PROTEIN 1A"/>
    <property type="match status" value="1"/>
</dbReference>
<feature type="domain" description="Glycosyl transferase family 51" evidence="31">
    <location>
        <begin position="62"/>
        <end position="241"/>
    </location>
</feature>
<dbReference type="GO" id="GO:0046677">
    <property type="term" value="P:response to antibiotic"/>
    <property type="evidence" value="ECO:0007669"/>
    <property type="project" value="UniProtKB-KW"/>
</dbReference>
<dbReference type="InterPro" id="IPR031376">
    <property type="entry name" value="PCB_OB"/>
</dbReference>
<evidence type="ECO:0000259" key="30">
    <source>
        <dbReference type="Pfam" id="PF00905"/>
    </source>
</evidence>
<evidence type="ECO:0000256" key="28">
    <source>
        <dbReference type="SAM" id="MobiDB-lite"/>
    </source>
</evidence>
<dbReference type="AlphaFoldDB" id="A0A1H6FE18"/>
<dbReference type="Gene3D" id="2.40.50.140">
    <property type="entry name" value="Nucleic acid-binding proteins"/>
    <property type="match status" value="1"/>
</dbReference>
<feature type="region of interest" description="Disordered" evidence="28">
    <location>
        <begin position="876"/>
        <end position="900"/>
    </location>
</feature>
<dbReference type="Gene3D" id="3.40.710.10">
    <property type="entry name" value="DD-peptidase/beta-lactamase superfamily"/>
    <property type="match status" value="2"/>
</dbReference>
<dbReference type="SUPFAM" id="SSF56601">
    <property type="entry name" value="beta-lactamase/transpeptidase-like"/>
    <property type="match status" value="1"/>
</dbReference>
<dbReference type="GO" id="GO:0071555">
    <property type="term" value="P:cell wall organization"/>
    <property type="evidence" value="ECO:0007669"/>
    <property type="project" value="UniProtKB-KW"/>
</dbReference>
<evidence type="ECO:0000259" key="32">
    <source>
        <dbReference type="Pfam" id="PF17092"/>
    </source>
</evidence>
<keyword evidence="11" id="KW-0645">Protease</keyword>
<evidence type="ECO:0000256" key="21">
    <source>
        <dbReference type="ARBA" id="ARBA00023251"/>
    </source>
</evidence>
<evidence type="ECO:0000256" key="17">
    <source>
        <dbReference type="ARBA" id="ARBA00022968"/>
    </source>
</evidence>
<sequence>MNFRMIFARTLRISLYFLLLLSIIAIIAYAYLKTVIYPQLPPTDGLHNIHMQEPLRVYSKDGAALAEFGDERRKLLKFEEIPELMIQAILSIEDARFYQHHGVDFHGVVRAGVSFIKSGFKARQGASTITMQLTRNLFPKSIGREKKLERKFKEMLVAWEIEKILSKNKILELYLNTIFLGHRAYGFGSAANIYYDKELDQLTLAQYAMLAGLPKAPSANNPLRNPKRALERRNYILKRMQQLGFIDTQGYEAAIAAPITAKRYRFSKDFDAPYVAEMVRTYMLKNYPEDAYTGGYRVYTSIDTPLQKAAQQAVRKNLFDYDHRHGYRGAIAQIAIEDLLPPATDNEQQALTTEAVSPQEQHWQKILEKYAPKAGLTPALVLAVENQSAQAYTWKHEQVTIPWSGLKWATPYINDSSRGPTPKTAADVLTVGDIVFLKPAPQKVEKKVAKKPTETTQEDTEASTEDLSVPLIKYWHLAQIPQVEGALVSLNPKNGAILALSGGFNFYHSKFNRIIQARRQPGSNFKPFVYSAALDHGYTPASTINDAPVVFTDYKGKVWKPNNYSHHFTGPTRMRKALAKSLNLISIRMMHEIGVQKALDYATRFGFERHRLPPNLTLALGTPELTPLEIIRGFAVFANGGYRIKPWFIERIENPQGKILYQANPQVVCRSCDLPLEVDEKAALPMGLAALLKEKTVEEIEIAKSPVFEPDPQNNSKPDSEANQPQYAPRIITPQNAWLMTSMLKSVITEGTAVRAKRLKRNDLAGKTGTTNDQHDAWFSGFNADIVTTAWVGFDQPRSLGRVGRKRETGSSAALPMWIHYMRVALAGKPQHNLPRPAGIVTLRIDPETGLLARPEQSNAISEYFERRTAPTRYAQKMEDLYMSGQGPDDAGSPDADQLF</sequence>
<comment type="function">
    <text evidence="1">Cell wall formation. Synthesis of cross-linked peptidoglycan from the lipid intermediates. The enzyme has a penicillin-insensitive transglycosylase N-terminal domain (formation of linear glycan strands) and a penicillin-sensitive transpeptidase C-terminal domain (cross-linking of the peptide subunits).</text>
</comment>
<comment type="subcellular location">
    <subcellularLocation>
        <location evidence="2">Cell inner membrane</location>
        <topology evidence="2">Single-pass type II membrane protein</topology>
    </subcellularLocation>
</comment>
<evidence type="ECO:0000256" key="15">
    <source>
        <dbReference type="ARBA" id="ARBA00022801"/>
    </source>
</evidence>
<dbReference type="Gene3D" id="1.10.3810.10">
    <property type="entry name" value="Biosynthetic peptidoglycan transglycosylase-like"/>
    <property type="match status" value="1"/>
</dbReference>
<keyword evidence="16" id="KW-0133">Cell shape</keyword>
<evidence type="ECO:0000256" key="22">
    <source>
        <dbReference type="ARBA" id="ARBA00023268"/>
    </source>
</evidence>
<keyword evidence="21" id="KW-0046">Antibiotic resistance</keyword>
<evidence type="ECO:0000256" key="27">
    <source>
        <dbReference type="ARBA" id="ARBA00060592"/>
    </source>
</evidence>
<evidence type="ECO:0000256" key="2">
    <source>
        <dbReference type="ARBA" id="ARBA00004249"/>
    </source>
</evidence>
<evidence type="ECO:0000256" key="8">
    <source>
        <dbReference type="ARBA" id="ARBA00022475"/>
    </source>
</evidence>
<keyword evidence="17" id="KW-0735">Signal-anchor</keyword>
<feature type="domain" description="Penicillin-binding protein OB-like" evidence="32">
    <location>
        <begin position="327"/>
        <end position="483"/>
    </location>
</feature>
<evidence type="ECO:0000256" key="13">
    <source>
        <dbReference type="ARBA" id="ARBA00022679"/>
    </source>
</evidence>
<dbReference type="GO" id="GO:0009002">
    <property type="term" value="F:serine-type D-Ala-D-Ala carboxypeptidase activity"/>
    <property type="evidence" value="ECO:0007669"/>
    <property type="project" value="UniProtKB-EC"/>
</dbReference>
<evidence type="ECO:0000313" key="33">
    <source>
        <dbReference type="EMBL" id="SEH07893.1"/>
    </source>
</evidence>
<name>A0A1H6FE18_9GAMM</name>
<feature type="compositionally biased region" description="Polar residues" evidence="28">
    <location>
        <begin position="712"/>
        <end position="726"/>
    </location>
</feature>
<dbReference type="Proteomes" id="UP000236724">
    <property type="component" value="Unassembled WGS sequence"/>
</dbReference>
<evidence type="ECO:0000256" key="14">
    <source>
        <dbReference type="ARBA" id="ARBA00022692"/>
    </source>
</evidence>
<evidence type="ECO:0000256" key="3">
    <source>
        <dbReference type="ARBA" id="ARBA00004752"/>
    </source>
</evidence>
<keyword evidence="12" id="KW-0328">Glycosyltransferase</keyword>
<dbReference type="GO" id="GO:0008360">
    <property type="term" value="P:regulation of cell shape"/>
    <property type="evidence" value="ECO:0007669"/>
    <property type="project" value="UniProtKB-KW"/>
</dbReference>
<comment type="pathway">
    <text evidence="3">Cell wall biogenesis; peptidoglycan biosynthesis.</text>
</comment>
<evidence type="ECO:0000256" key="23">
    <source>
        <dbReference type="ARBA" id="ARBA00023316"/>
    </source>
</evidence>
<dbReference type="InterPro" id="IPR012338">
    <property type="entry name" value="Beta-lactam/transpept-like"/>
</dbReference>
<dbReference type="GO" id="GO:0006508">
    <property type="term" value="P:proteolysis"/>
    <property type="evidence" value="ECO:0007669"/>
    <property type="project" value="UniProtKB-KW"/>
</dbReference>
<feature type="domain" description="Penicillin-binding protein transpeptidase" evidence="30">
    <location>
        <begin position="485"/>
        <end position="775"/>
    </location>
</feature>
<keyword evidence="22" id="KW-0511">Multifunctional enzyme</keyword>
<dbReference type="InterPro" id="IPR001264">
    <property type="entry name" value="Glyco_trans_51"/>
</dbReference>
<dbReference type="InterPro" id="IPR012340">
    <property type="entry name" value="NA-bd_OB-fold"/>
</dbReference>
<dbReference type="SUPFAM" id="SSF53955">
    <property type="entry name" value="Lysozyme-like"/>
    <property type="match status" value="1"/>
</dbReference>
<evidence type="ECO:0000256" key="10">
    <source>
        <dbReference type="ARBA" id="ARBA00022645"/>
    </source>
</evidence>
<evidence type="ECO:0000256" key="5">
    <source>
        <dbReference type="ARBA" id="ARBA00007739"/>
    </source>
</evidence>
<dbReference type="Pfam" id="PF17092">
    <property type="entry name" value="PCB_OB"/>
    <property type="match status" value="1"/>
</dbReference>
<dbReference type="NCBIfam" id="TIGR02074">
    <property type="entry name" value="PBP_1a_fam"/>
    <property type="match status" value="1"/>
</dbReference>
<accession>A0A1H6FE18</accession>
<evidence type="ECO:0000256" key="20">
    <source>
        <dbReference type="ARBA" id="ARBA00023136"/>
    </source>
</evidence>
<evidence type="ECO:0000256" key="4">
    <source>
        <dbReference type="ARBA" id="ARBA00007090"/>
    </source>
</evidence>
<dbReference type="InterPro" id="IPR036950">
    <property type="entry name" value="PBP_transglycosylase"/>
</dbReference>
<proteinExistence type="inferred from homology"/>
<evidence type="ECO:0000256" key="26">
    <source>
        <dbReference type="ARBA" id="ARBA00049902"/>
    </source>
</evidence>
<comment type="similarity">
    <text evidence="5">In the N-terminal section; belongs to the glycosyltransferase 51 family.</text>
</comment>
<feature type="transmembrane region" description="Helical" evidence="29">
    <location>
        <begin position="12"/>
        <end position="32"/>
    </location>
</feature>
<dbReference type="GO" id="GO:0008955">
    <property type="term" value="F:peptidoglycan glycosyltransferase activity"/>
    <property type="evidence" value="ECO:0007669"/>
    <property type="project" value="UniProtKB-EC"/>
</dbReference>
<comment type="pathway">
    <text evidence="27">Glycan biosynthesis.</text>
</comment>
<protein>
    <recommendedName>
        <fullName evidence="7">Penicillin-binding protein 1A</fullName>
        <ecNumber evidence="25">2.4.99.28</ecNumber>
        <ecNumber evidence="6">3.4.16.4</ecNumber>
    </recommendedName>
</protein>
<dbReference type="InterPro" id="IPR001460">
    <property type="entry name" value="PCN-bd_Tpept"/>
</dbReference>
<evidence type="ECO:0000256" key="11">
    <source>
        <dbReference type="ARBA" id="ARBA00022670"/>
    </source>
</evidence>
<dbReference type="Pfam" id="PF00905">
    <property type="entry name" value="Transpeptidase"/>
    <property type="match status" value="1"/>
</dbReference>
<dbReference type="EC" id="3.4.16.4" evidence="6"/>
<keyword evidence="10" id="KW-0121">Carboxypeptidase</keyword>
<dbReference type="OrthoDB" id="9766909at2"/>
<keyword evidence="13" id="KW-0808">Transferase</keyword>
<dbReference type="Pfam" id="PF00912">
    <property type="entry name" value="Transgly"/>
    <property type="match status" value="1"/>
</dbReference>
<evidence type="ECO:0000256" key="25">
    <source>
        <dbReference type="ARBA" id="ARBA00044770"/>
    </source>
</evidence>
<gene>
    <name evidence="33" type="primary">mrcA</name>
    <name evidence="33" type="ORF">MBHS_03780</name>
</gene>
<comment type="catalytic activity">
    <reaction evidence="26">
        <text>[GlcNAc-(1-&gt;4)-Mur2Ac(oyl-L-Ala-gamma-D-Glu-L-Lys-D-Ala-D-Ala)](n)-di-trans,octa-cis-undecaprenyl diphosphate + beta-D-GlcNAc-(1-&gt;4)-Mur2Ac(oyl-L-Ala-gamma-D-Glu-L-Lys-D-Ala-D-Ala)-di-trans,octa-cis-undecaprenyl diphosphate = [GlcNAc-(1-&gt;4)-Mur2Ac(oyl-L-Ala-gamma-D-Glu-L-Lys-D-Ala-D-Ala)](n+1)-di-trans,octa-cis-undecaprenyl diphosphate + di-trans,octa-cis-undecaprenyl diphosphate + H(+)</text>
        <dbReference type="Rhea" id="RHEA:23708"/>
        <dbReference type="Rhea" id="RHEA-COMP:9602"/>
        <dbReference type="Rhea" id="RHEA-COMP:9603"/>
        <dbReference type="ChEBI" id="CHEBI:15378"/>
        <dbReference type="ChEBI" id="CHEBI:58405"/>
        <dbReference type="ChEBI" id="CHEBI:60033"/>
        <dbReference type="ChEBI" id="CHEBI:78435"/>
        <dbReference type="EC" id="2.4.99.28"/>
    </reaction>
</comment>
<dbReference type="FunFam" id="1.10.3810.10:FF:000003">
    <property type="entry name" value="Penicillin-binding protein 1a"/>
    <property type="match status" value="1"/>
</dbReference>
<evidence type="ECO:0000256" key="29">
    <source>
        <dbReference type="SAM" id="Phobius"/>
    </source>
</evidence>
<dbReference type="GO" id="GO:0005886">
    <property type="term" value="C:plasma membrane"/>
    <property type="evidence" value="ECO:0007669"/>
    <property type="project" value="UniProtKB-SubCell"/>
</dbReference>
<comment type="catalytic activity">
    <reaction evidence="24">
        <text>Preferential cleavage: (Ac)2-L-Lys-D-Ala-|-D-Ala. Also transpeptidation of peptidyl-alanyl moieties that are N-acyl substituents of D-alanine.</text>
        <dbReference type="EC" id="3.4.16.4"/>
    </reaction>
</comment>
<reference evidence="33 34" key="1">
    <citation type="submission" date="2016-10" db="EMBL/GenBank/DDBJ databases">
        <authorList>
            <person name="de Groot N.N."/>
        </authorList>
    </citation>
    <scope>NUCLEOTIDE SEQUENCE [LARGE SCALE GENOMIC DNA]</scope>
    <source>
        <strain evidence="33">MBHS1</strain>
    </source>
</reference>
<evidence type="ECO:0000256" key="19">
    <source>
        <dbReference type="ARBA" id="ARBA00022989"/>
    </source>
</evidence>
<dbReference type="EC" id="2.4.99.28" evidence="25"/>